<evidence type="ECO:0000256" key="4">
    <source>
        <dbReference type="ARBA" id="ARBA00022989"/>
    </source>
</evidence>
<comment type="subcellular location">
    <subcellularLocation>
        <location evidence="1">Membrane</location>
        <topology evidence="1">Multi-pass membrane protein</topology>
    </subcellularLocation>
</comment>
<dbReference type="AlphaFoldDB" id="A0A3P7NJ13"/>
<dbReference type="GO" id="GO:0008158">
    <property type="term" value="F:hedgehog receptor activity"/>
    <property type="evidence" value="ECO:0007669"/>
    <property type="project" value="TreeGrafter"/>
</dbReference>
<keyword evidence="3" id="KW-0812">Transmembrane</keyword>
<dbReference type="EMBL" id="UYRU01087305">
    <property type="protein sequence ID" value="VDN35588.1"/>
    <property type="molecule type" value="Genomic_DNA"/>
</dbReference>
<dbReference type="GO" id="GO:0005886">
    <property type="term" value="C:plasma membrane"/>
    <property type="evidence" value="ECO:0007669"/>
    <property type="project" value="TreeGrafter"/>
</dbReference>
<keyword evidence="5" id="KW-0472">Membrane</keyword>
<evidence type="ECO:0000256" key="2">
    <source>
        <dbReference type="ARBA" id="ARBA00005585"/>
    </source>
</evidence>
<proteinExistence type="inferred from homology"/>
<dbReference type="PANTHER" id="PTHR46022:SF1">
    <property type="entry name" value="PROTEIN PATCHED"/>
    <property type="match status" value="1"/>
</dbReference>
<name>A0A3P7NJ13_DIBLA</name>
<dbReference type="OrthoDB" id="5873834at2759"/>
<evidence type="ECO:0000256" key="6">
    <source>
        <dbReference type="ARBA" id="ARBA00023180"/>
    </source>
</evidence>
<sequence length="150" mass="16858">MTPLIACPVIELTRYSNRVTNWFNNQFMLQWPNLNPLALLRELQSKYENQSRPEVEALVDLLLRAGVDQGYLTRPCLDPTDLSCPKQAPNHRDSPPDVARILSAGCPGFASNILHWPRDIIVGGRRCSSTQHAANENFTVPCSDMQPEES</sequence>
<evidence type="ECO:0000313" key="8">
    <source>
        <dbReference type="Proteomes" id="UP000281553"/>
    </source>
</evidence>
<dbReference type="Proteomes" id="UP000281553">
    <property type="component" value="Unassembled WGS sequence"/>
</dbReference>
<evidence type="ECO:0000256" key="3">
    <source>
        <dbReference type="ARBA" id="ARBA00022692"/>
    </source>
</evidence>
<evidence type="ECO:0000256" key="1">
    <source>
        <dbReference type="ARBA" id="ARBA00004141"/>
    </source>
</evidence>
<gene>
    <name evidence="7" type="ORF">DILT_LOCUS16814</name>
</gene>
<evidence type="ECO:0000313" key="7">
    <source>
        <dbReference type="EMBL" id="VDN35588.1"/>
    </source>
</evidence>
<dbReference type="GO" id="GO:0045879">
    <property type="term" value="P:negative regulation of smoothened signaling pathway"/>
    <property type="evidence" value="ECO:0007669"/>
    <property type="project" value="TreeGrafter"/>
</dbReference>
<dbReference type="PANTHER" id="PTHR46022">
    <property type="entry name" value="PROTEIN PATCHED"/>
    <property type="match status" value="1"/>
</dbReference>
<keyword evidence="4" id="KW-1133">Transmembrane helix</keyword>
<organism evidence="7 8">
    <name type="scientific">Dibothriocephalus latus</name>
    <name type="common">Fish tapeworm</name>
    <name type="synonym">Diphyllobothrium latum</name>
    <dbReference type="NCBI Taxonomy" id="60516"/>
    <lineage>
        <taxon>Eukaryota</taxon>
        <taxon>Metazoa</taxon>
        <taxon>Spiralia</taxon>
        <taxon>Lophotrochozoa</taxon>
        <taxon>Platyhelminthes</taxon>
        <taxon>Cestoda</taxon>
        <taxon>Eucestoda</taxon>
        <taxon>Diphyllobothriidea</taxon>
        <taxon>Diphyllobothriidae</taxon>
        <taxon>Dibothriocephalus</taxon>
    </lineage>
</organism>
<accession>A0A3P7NJ13</accession>
<reference evidence="7 8" key="1">
    <citation type="submission" date="2018-11" db="EMBL/GenBank/DDBJ databases">
        <authorList>
            <consortium name="Pathogen Informatics"/>
        </authorList>
    </citation>
    <scope>NUCLEOTIDE SEQUENCE [LARGE SCALE GENOMIC DNA]</scope>
</reference>
<protein>
    <submittedName>
        <fullName evidence="7">Uncharacterized protein</fullName>
    </submittedName>
</protein>
<comment type="similarity">
    <text evidence="2">Belongs to the patched family.</text>
</comment>
<dbReference type="GO" id="GO:0097108">
    <property type="term" value="F:hedgehog family protein binding"/>
    <property type="evidence" value="ECO:0007669"/>
    <property type="project" value="TreeGrafter"/>
</dbReference>
<keyword evidence="6" id="KW-0325">Glycoprotein</keyword>
<evidence type="ECO:0000256" key="5">
    <source>
        <dbReference type="ARBA" id="ARBA00023136"/>
    </source>
</evidence>
<keyword evidence="8" id="KW-1185">Reference proteome</keyword>
<feature type="non-terminal residue" evidence="7">
    <location>
        <position position="150"/>
    </location>
</feature>
<dbReference type="GO" id="GO:0005119">
    <property type="term" value="F:smoothened binding"/>
    <property type="evidence" value="ECO:0007669"/>
    <property type="project" value="TreeGrafter"/>
</dbReference>